<feature type="domain" description="Amidohydrolase-related" evidence="4">
    <location>
        <begin position="70"/>
        <end position="437"/>
    </location>
</feature>
<dbReference type="FunFam" id="3.20.20.140:FF:000014">
    <property type="entry name" value="5-methylthioadenosine/S-adenosylhomocysteine deaminase"/>
    <property type="match status" value="1"/>
</dbReference>
<evidence type="ECO:0000256" key="1">
    <source>
        <dbReference type="ARBA" id="ARBA00022723"/>
    </source>
</evidence>
<evidence type="ECO:0000256" key="2">
    <source>
        <dbReference type="ARBA" id="ARBA00022801"/>
    </source>
</evidence>
<dbReference type="PANTHER" id="PTHR43794">
    <property type="entry name" value="AMINOHYDROLASE SSNA-RELATED"/>
    <property type="match status" value="1"/>
</dbReference>
<dbReference type="NCBIfam" id="NF006055">
    <property type="entry name" value="PRK08203.1"/>
    <property type="match status" value="1"/>
</dbReference>
<comment type="caution">
    <text evidence="5">The sequence shown here is derived from an EMBL/GenBank/DDBJ whole genome shotgun (WGS) entry which is preliminary data.</text>
</comment>
<gene>
    <name evidence="5" type="ORF">CLOSTASPAR_03878</name>
</gene>
<dbReference type="Gene3D" id="2.30.40.10">
    <property type="entry name" value="Urease, subunit C, domain 1"/>
    <property type="match status" value="1"/>
</dbReference>
<sequence>MKQRLFRNLHQEVIMKGTLLVKNVKHLVTCDANDRLLDGVDVFVRDGVIESIGHVEETAEDVIDASHMVMYPGLINTHHHLYQTFSRNLPQVQNMELFPWLKTLYEIWKRVDEDVVYYSSLTGMGELLKTGCTTCLDHHYVFPKGAGGDLMGAQFEAARALGMRFHATRGSMDLSVKDGGLPPDSVVQTVDEILCDSELAVKKYHDGSRYSMGQVALAPCSPFSVTGELLRESAVLARKLGVRLHTHLAETRDEEQFTLSHFGMRPLAYMESLGWTGPDVWYAHGIHFNDQELQLLARTQTGVAHCPVSNMKLASGVALIPRMLELDVPVGLAVDGSASNDGSNLLEEMRVAYLLHRLNWSRKAPSGYEILKLATRGSARILGRDELGQISPGMAADFFLVDFDRIEMVGAQFDPASALCTVGLKGSVNYTVVNGRIAVRDGRLVNVDEDRIVEKANAAVENYING</sequence>
<evidence type="ECO:0000259" key="4">
    <source>
        <dbReference type="Pfam" id="PF01979"/>
    </source>
</evidence>
<dbReference type="GO" id="GO:0016814">
    <property type="term" value="F:hydrolase activity, acting on carbon-nitrogen (but not peptide) bonds, in cyclic amidines"/>
    <property type="evidence" value="ECO:0007669"/>
    <property type="project" value="UniProtKB-ARBA"/>
</dbReference>
<keyword evidence="2 5" id="KW-0378">Hydrolase</keyword>
<keyword evidence="1" id="KW-0479">Metal-binding</keyword>
<protein>
    <submittedName>
        <fullName evidence="5">Amidohydrolase family protein</fullName>
    </submittedName>
</protein>
<dbReference type="SUPFAM" id="SSF51556">
    <property type="entry name" value="Metallo-dependent hydrolases"/>
    <property type="match status" value="1"/>
</dbReference>
<evidence type="ECO:0000256" key="3">
    <source>
        <dbReference type="ARBA" id="ARBA00022833"/>
    </source>
</evidence>
<dbReference type="GO" id="GO:0046872">
    <property type="term" value="F:metal ion binding"/>
    <property type="evidence" value="ECO:0007669"/>
    <property type="project" value="UniProtKB-KW"/>
</dbReference>
<dbReference type="GO" id="GO:0019239">
    <property type="term" value="F:deaminase activity"/>
    <property type="evidence" value="ECO:0007669"/>
    <property type="project" value="UniProtKB-ARBA"/>
</dbReference>
<dbReference type="EMBL" id="ACCJ01000310">
    <property type="protein sequence ID" value="EEG54066.1"/>
    <property type="molecule type" value="Genomic_DNA"/>
</dbReference>
<dbReference type="Proteomes" id="UP000004756">
    <property type="component" value="Unassembled WGS sequence"/>
</dbReference>
<keyword evidence="3" id="KW-0862">Zinc</keyword>
<accession>C0D3N7</accession>
<reference evidence="5 6" key="1">
    <citation type="submission" date="2009-02" db="EMBL/GenBank/DDBJ databases">
        <title>Draft genome sequence of Clostridium asparagiforme (DSM 15981).</title>
        <authorList>
            <person name="Sudarsanam P."/>
            <person name="Ley R."/>
            <person name="Guruge J."/>
            <person name="Turnbaugh P.J."/>
            <person name="Mahowald M."/>
            <person name="Liep D."/>
            <person name="Gordon J."/>
        </authorList>
    </citation>
    <scope>NUCLEOTIDE SEQUENCE [LARGE SCALE GENOMIC DNA]</scope>
    <source>
        <strain evidence="5 6">DSM 15981</strain>
    </source>
</reference>
<dbReference type="HOGENOM" id="CLU_012358_2_3_9"/>
<dbReference type="AlphaFoldDB" id="C0D3N7"/>
<proteinExistence type="predicted"/>
<dbReference type="InterPro" id="IPR050287">
    <property type="entry name" value="MTA/SAH_deaminase"/>
</dbReference>
<dbReference type="CDD" id="cd01298">
    <property type="entry name" value="ATZ_TRZ_like"/>
    <property type="match status" value="1"/>
</dbReference>
<dbReference type="InterPro" id="IPR011059">
    <property type="entry name" value="Metal-dep_hydrolase_composite"/>
</dbReference>
<organism evidence="5 6">
    <name type="scientific">[Clostridium] asparagiforme DSM 15981</name>
    <dbReference type="NCBI Taxonomy" id="518636"/>
    <lineage>
        <taxon>Bacteria</taxon>
        <taxon>Bacillati</taxon>
        <taxon>Bacillota</taxon>
        <taxon>Clostridia</taxon>
        <taxon>Lachnospirales</taxon>
        <taxon>Lachnospiraceae</taxon>
        <taxon>Enterocloster</taxon>
    </lineage>
</organism>
<dbReference type="Pfam" id="PF01979">
    <property type="entry name" value="Amidohydro_1"/>
    <property type="match status" value="1"/>
</dbReference>
<dbReference type="PANTHER" id="PTHR43794:SF11">
    <property type="entry name" value="AMIDOHYDROLASE-RELATED DOMAIN-CONTAINING PROTEIN"/>
    <property type="match status" value="1"/>
</dbReference>
<name>C0D3N7_9FIRM</name>
<keyword evidence="6" id="KW-1185">Reference proteome</keyword>
<dbReference type="InterPro" id="IPR032466">
    <property type="entry name" value="Metal_Hydrolase"/>
</dbReference>
<evidence type="ECO:0000313" key="5">
    <source>
        <dbReference type="EMBL" id="EEG54066.1"/>
    </source>
</evidence>
<evidence type="ECO:0000313" key="6">
    <source>
        <dbReference type="Proteomes" id="UP000004756"/>
    </source>
</evidence>
<dbReference type="InterPro" id="IPR006680">
    <property type="entry name" value="Amidohydro-rel"/>
</dbReference>
<dbReference type="SUPFAM" id="SSF51338">
    <property type="entry name" value="Composite domain of metallo-dependent hydrolases"/>
    <property type="match status" value="2"/>
</dbReference>
<dbReference type="Gene3D" id="3.20.20.140">
    <property type="entry name" value="Metal-dependent hydrolases"/>
    <property type="match status" value="1"/>
</dbReference>